<keyword evidence="6" id="KW-1185">Reference proteome</keyword>
<dbReference type="InterPro" id="IPR025110">
    <property type="entry name" value="AMP-bd_C"/>
</dbReference>
<comment type="similarity">
    <text evidence="1">Belongs to the ATP-dependent AMP-binding enzyme family.</text>
</comment>
<dbReference type="InterPro" id="IPR045851">
    <property type="entry name" value="AMP-bd_C_sf"/>
</dbReference>
<evidence type="ECO:0000313" key="5">
    <source>
        <dbReference type="EMBL" id="RFU34225.1"/>
    </source>
</evidence>
<dbReference type="InterPro" id="IPR020845">
    <property type="entry name" value="AMP-binding_CS"/>
</dbReference>
<feature type="domain" description="AMP-dependent synthetase/ligase" evidence="3">
    <location>
        <begin position="32"/>
        <end position="397"/>
    </location>
</feature>
<evidence type="ECO:0000259" key="3">
    <source>
        <dbReference type="Pfam" id="PF00501"/>
    </source>
</evidence>
<dbReference type="AlphaFoldDB" id="A0A3E2HLJ0"/>
<feature type="domain" description="AMP-binding enzyme C-terminal" evidence="4">
    <location>
        <begin position="448"/>
        <end position="528"/>
    </location>
</feature>
<proteinExistence type="inferred from homology"/>
<dbReference type="EMBL" id="NCSJ02000024">
    <property type="protein sequence ID" value="RFU34225.1"/>
    <property type="molecule type" value="Genomic_DNA"/>
</dbReference>
<dbReference type="PANTHER" id="PTHR24096:SF149">
    <property type="entry name" value="AMP-BINDING DOMAIN-CONTAINING PROTEIN-RELATED"/>
    <property type="match status" value="1"/>
</dbReference>
<dbReference type="Gene3D" id="3.30.300.30">
    <property type="match status" value="1"/>
</dbReference>
<dbReference type="PANTHER" id="PTHR24096">
    <property type="entry name" value="LONG-CHAIN-FATTY-ACID--COA LIGASE"/>
    <property type="match status" value="1"/>
</dbReference>
<dbReference type="Gene3D" id="3.40.50.12780">
    <property type="entry name" value="N-terminal domain of ligase-like"/>
    <property type="match status" value="1"/>
</dbReference>
<evidence type="ECO:0000259" key="4">
    <source>
        <dbReference type="Pfam" id="PF13193"/>
    </source>
</evidence>
<dbReference type="CDD" id="cd05911">
    <property type="entry name" value="Firefly_Luc_like"/>
    <property type="match status" value="1"/>
</dbReference>
<dbReference type="OrthoDB" id="6509636at2759"/>
<dbReference type="InterPro" id="IPR042099">
    <property type="entry name" value="ANL_N_sf"/>
</dbReference>
<feature type="non-terminal residue" evidence="5">
    <location>
        <position position="549"/>
    </location>
</feature>
<dbReference type="Proteomes" id="UP000258309">
    <property type="component" value="Unassembled WGS sequence"/>
</dbReference>
<evidence type="ECO:0008006" key="7">
    <source>
        <dbReference type="Google" id="ProtNLM"/>
    </source>
</evidence>
<dbReference type="InterPro" id="IPR000873">
    <property type="entry name" value="AMP-dep_synth/lig_dom"/>
</dbReference>
<sequence length="549" mass="60649">MPITSPYPSINIPDIDLWQLLFTRDNKGFSDQKELFIDDATKRSYNYAQIKPATIAFGRELKSRYSWQKGDVLTICSLNNIDVAPIMWGCHWAGGVVNPVSPAMTERELIAQLKDAGPKAIVIHTACLGVAGKAAKAVGIPAENIILIGDDKSSGQGYSYFPEILKKRGKETIKKTIVDAKKDLAFLVYSSGTSGKPKGVMLTHRNFVSNILQSDLTIRKGYRDIETEKILGFLPFYHIYGLHALLNSPLYQGVPVVVMQSFNLKRFCQAIQEHRITKSFIVPPVALLLTKAPIVKNYDFSSMRLFSSAAAPLAKELASTINEMFGVPLTQAYGITEASPAVMMQDVSLAFSTRGSVGNLLPNMSAKVVSLDGETELKPGEIGELWIKGPNVFSGYYKNPSATQAALVPGGYYRTGDIGYFDEGNNFYITDRIKELIKYKGSQVAPAELEDLLLSHPKVADCAVIGVYDESQATEIPRGYIVLTSGVTESYELKGEILEWVKERVAPYKRLRGGIVWIKAIPKSPTGKILRRILRDEAEKERKPLKAKI</sequence>
<organism evidence="5 6">
    <name type="scientific">Scytalidium lignicola</name>
    <name type="common">Hyphomycete</name>
    <dbReference type="NCBI Taxonomy" id="5539"/>
    <lineage>
        <taxon>Eukaryota</taxon>
        <taxon>Fungi</taxon>
        <taxon>Dikarya</taxon>
        <taxon>Ascomycota</taxon>
        <taxon>Pezizomycotina</taxon>
        <taxon>Leotiomycetes</taxon>
        <taxon>Leotiomycetes incertae sedis</taxon>
        <taxon>Scytalidium</taxon>
    </lineage>
</organism>
<dbReference type="SUPFAM" id="SSF56801">
    <property type="entry name" value="Acetyl-CoA synthetase-like"/>
    <property type="match status" value="1"/>
</dbReference>
<comment type="caution">
    <text evidence="5">The sequence shown here is derived from an EMBL/GenBank/DDBJ whole genome shotgun (WGS) entry which is preliminary data.</text>
</comment>
<dbReference type="Pfam" id="PF00501">
    <property type="entry name" value="AMP-binding"/>
    <property type="match status" value="1"/>
</dbReference>
<accession>A0A3E2HLJ0</accession>
<reference evidence="5 6" key="1">
    <citation type="submission" date="2018-05" db="EMBL/GenBank/DDBJ databases">
        <title>Draft genome sequence of Scytalidium lignicola DSM 105466, a ubiquitous saprotrophic fungus.</title>
        <authorList>
            <person name="Buettner E."/>
            <person name="Gebauer A.M."/>
            <person name="Hofrichter M."/>
            <person name="Liers C."/>
            <person name="Kellner H."/>
        </authorList>
    </citation>
    <scope>NUCLEOTIDE SEQUENCE [LARGE SCALE GENOMIC DNA]</scope>
    <source>
        <strain evidence="5 6">DSM 105466</strain>
    </source>
</reference>
<name>A0A3E2HLJ0_SCYLI</name>
<evidence type="ECO:0000313" key="6">
    <source>
        <dbReference type="Proteomes" id="UP000258309"/>
    </source>
</evidence>
<dbReference type="OMA" id="IGRFKEM"/>
<dbReference type="Pfam" id="PF13193">
    <property type="entry name" value="AMP-binding_C"/>
    <property type="match status" value="1"/>
</dbReference>
<gene>
    <name evidence="5" type="ORF">B7463_g2188</name>
</gene>
<evidence type="ECO:0000256" key="1">
    <source>
        <dbReference type="ARBA" id="ARBA00006432"/>
    </source>
</evidence>
<keyword evidence="2" id="KW-0436">Ligase</keyword>
<dbReference type="GO" id="GO:0016405">
    <property type="term" value="F:CoA-ligase activity"/>
    <property type="evidence" value="ECO:0007669"/>
    <property type="project" value="TreeGrafter"/>
</dbReference>
<feature type="non-terminal residue" evidence="5">
    <location>
        <position position="1"/>
    </location>
</feature>
<dbReference type="STRING" id="5539.A0A3E2HLJ0"/>
<protein>
    <recommendedName>
        <fullName evidence="7">Acetyl-CoA synthetase-like protein</fullName>
    </recommendedName>
</protein>
<evidence type="ECO:0000256" key="2">
    <source>
        <dbReference type="ARBA" id="ARBA00022598"/>
    </source>
</evidence>
<dbReference type="PROSITE" id="PS00455">
    <property type="entry name" value="AMP_BINDING"/>
    <property type="match status" value="1"/>
</dbReference>